<protein>
    <submittedName>
        <fullName evidence="1">Uncharacterized protein</fullName>
    </submittedName>
</protein>
<gene>
    <name evidence="1" type="ORF">BPOR_0715g00030</name>
</gene>
<sequence>MHLALSESRMATIPGIYRSFAFKQGSMCFETLAVGVVFGKTNVVRGSRQHEEACKDTSNVKISTPLPTYVNVITKFSRGHMD</sequence>
<evidence type="ECO:0000313" key="2">
    <source>
        <dbReference type="Proteomes" id="UP000297280"/>
    </source>
</evidence>
<dbReference type="EMBL" id="PQXO01000714">
    <property type="protein sequence ID" value="TGO83035.1"/>
    <property type="molecule type" value="Genomic_DNA"/>
</dbReference>
<evidence type="ECO:0000313" key="1">
    <source>
        <dbReference type="EMBL" id="TGO83035.1"/>
    </source>
</evidence>
<comment type="caution">
    <text evidence="1">The sequence shown here is derived from an EMBL/GenBank/DDBJ whole genome shotgun (WGS) entry which is preliminary data.</text>
</comment>
<reference evidence="1 2" key="1">
    <citation type="submission" date="2017-12" db="EMBL/GenBank/DDBJ databases">
        <title>Comparative genomics of Botrytis spp.</title>
        <authorList>
            <person name="Valero-Jimenez C.A."/>
            <person name="Tapia P."/>
            <person name="Veloso J."/>
            <person name="Silva-Moreno E."/>
            <person name="Staats M."/>
            <person name="Valdes J.H."/>
            <person name="Van Kan J.A.L."/>
        </authorList>
    </citation>
    <scope>NUCLEOTIDE SEQUENCE [LARGE SCALE GENOMIC DNA]</scope>
    <source>
        <strain evidence="1 2">MUCL3349</strain>
    </source>
</reference>
<dbReference type="AlphaFoldDB" id="A0A4Z1KP88"/>
<keyword evidence="2" id="KW-1185">Reference proteome</keyword>
<accession>A0A4Z1KP88</accession>
<dbReference type="Proteomes" id="UP000297280">
    <property type="component" value="Unassembled WGS sequence"/>
</dbReference>
<proteinExistence type="predicted"/>
<organism evidence="1 2">
    <name type="scientific">Botrytis porri</name>
    <dbReference type="NCBI Taxonomy" id="87229"/>
    <lineage>
        <taxon>Eukaryota</taxon>
        <taxon>Fungi</taxon>
        <taxon>Dikarya</taxon>
        <taxon>Ascomycota</taxon>
        <taxon>Pezizomycotina</taxon>
        <taxon>Leotiomycetes</taxon>
        <taxon>Helotiales</taxon>
        <taxon>Sclerotiniaceae</taxon>
        <taxon>Botrytis</taxon>
    </lineage>
</organism>
<name>A0A4Z1KP88_9HELO</name>